<evidence type="ECO:0000313" key="4">
    <source>
        <dbReference type="Proteomes" id="UP000321196"/>
    </source>
</evidence>
<sequence length="202" mass="22155">MKSNELTVHSRFNRIVAVILWVLSVVLVVIAASSGDQRLLWVYPTGLFLVAYAYFALWRPNVTVSDEGVLIQNVTHHIFVPWVALILVDTKHALTLYTPGKKFTAWSAPAPGLVTAYTAGRRAANRETRAAGQRPRHADLIGTDSGDAAIVIRERWEKLKNANRIAIGEAGEVTVRRVVEPLPLLVLTVLAAGIVAGFFYSS</sequence>
<gene>
    <name evidence="3" type="ORF">FVP60_02910</name>
</gene>
<comment type="caution">
    <text evidence="3">The sequence shown here is derived from an EMBL/GenBank/DDBJ whole genome shotgun (WGS) entry which is preliminary data.</text>
</comment>
<feature type="transmembrane region" description="Helical" evidence="1">
    <location>
        <begin position="182"/>
        <end position="200"/>
    </location>
</feature>
<keyword evidence="1" id="KW-1133">Transmembrane helix</keyword>
<reference evidence="3 4" key="1">
    <citation type="submission" date="2019-08" db="EMBL/GenBank/DDBJ databases">
        <authorList>
            <person name="Dong K."/>
        </authorList>
    </citation>
    <scope>NUCLEOTIDE SEQUENCE [LARGE SCALE GENOMIC DNA]</scope>
    <source>
        <strain evidence="3 4">M4-8</strain>
    </source>
</reference>
<evidence type="ECO:0000313" key="3">
    <source>
        <dbReference type="EMBL" id="TXK05942.1"/>
    </source>
</evidence>
<feature type="transmembrane region" description="Helical" evidence="1">
    <location>
        <begin position="12"/>
        <end position="32"/>
    </location>
</feature>
<dbReference type="OrthoDB" id="5148800at2"/>
<accession>A0A5C8HRM9</accession>
<evidence type="ECO:0000256" key="1">
    <source>
        <dbReference type="SAM" id="Phobius"/>
    </source>
</evidence>
<name>A0A5C8HRM9_9MICO</name>
<dbReference type="Proteomes" id="UP000321196">
    <property type="component" value="Unassembled WGS sequence"/>
</dbReference>
<dbReference type="InterPro" id="IPR019692">
    <property type="entry name" value="CFP-6_PH"/>
</dbReference>
<keyword evidence="1" id="KW-0472">Membrane</keyword>
<proteinExistence type="predicted"/>
<dbReference type="EMBL" id="VRSW01000001">
    <property type="protein sequence ID" value="TXK05942.1"/>
    <property type="molecule type" value="Genomic_DNA"/>
</dbReference>
<organism evidence="3 4">
    <name type="scientific">Microbacterium mitrae</name>
    <dbReference type="NCBI Taxonomy" id="664640"/>
    <lineage>
        <taxon>Bacteria</taxon>
        <taxon>Bacillati</taxon>
        <taxon>Actinomycetota</taxon>
        <taxon>Actinomycetes</taxon>
        <taxon>Micrococcales</taxon>
        <taxon>Microbacteriaceae</taxon>
        <taxon>Microbacterium</taxon>
    </lineage>
</organism>
<feature type="domain" description="Low molecular weight protein antigen 6 PH" evidence="2">
    <location>
        <begin position="59"/>
        <end position="110"/>
    </location>
</feature>
<dbReference type="RefSeq" id="WP_147824754.1">
    <property type="nucleotide sequence ID" value="NZ_BAAARG010000001.1"/>
</dbReference>
<dbReference type="Pfam" id="PF10756">
    <property type="entry name" value="bPH_6"/>
    <property type="match status" value="1"/>
</dbReference>
<evidence type="ECO:0000259" key="2">
    <source>
        <dbReference type="Pfam" id="PF10756"/>
    </source>
</evidence>
<keyword evidence="1" id="KW-0812">Transmembrane</keyword>
<dbReference type="AlphaFoldDB" id="A0A5C8HRM9"/>
<keyword evidence="4" id="KW-1185">Reference proteome</keyword>
<protein>
    <submittedName>
        <fullName evidence="3">PH domain-containing protein</fullName>
    </submittedName>
</protein>
<feature type="transmembrane region" description="Helical" evidence="1">
    <location>
        <begin position="39"/>
        <end position="57"/>
    </location>
</feature>